<dbReference type="Pfam" id="PF00397">
    <property type="entry name" value="WW"/>
    <property type="match status" value="1"/>
</dbReference>
<dbReference type="PANTHER" id="PTHR21727">
    <property type="entry name" value="PHOSPHORYLATED CTD INTERACTING FACTOR 1"/>
    <property type="match status" value="1"/>
</dbReference>
<dbReference type="Gene3D" id="2.20.70.10">
    <property type="match status" value="1"/>
</dbReference>
<dbReference type="InterPro" id="IPR036020">
    <property type="entry name" value="WW_dom_sf"/>
</dbReference>
<dbReference type="InterPro" id="IPR022035">
    <property type="entry name" value="PCIF1_WW"/>
</dbReference>
<dbReference type="InterPro" id="IPR039881">
    <property type="entry name" value="PCIF1-like"/>
</dbReference>
<evidence type="ECO:0000313" key="3">
    <source>
        <dbReference type="EMBL" id="KAJ6647702.1"/>
    </source>
</evidence>
<dbReference type="GO" id="GO:0099122">
    <property type="term" value="F:RNA polymerase II C-terminal domain binding"/>
    <property type="evidence" value="ECO:0007669"/>
    <property type="project" value="InterPro"/>
</dbReference>
<feature type="non-terminal residue" evidence="3">
    <location>
        <position position="1"/>
    </location>
</feature>
<dbReference type="FunFam" id="2.20.70.10:FF:000036">
    <property type="entry name" value="Phosphorylated CTD-interacting factor 1"/>
    <property type="match status" value="1"/>
</dbReference>
<dbReference type="AlphaFoldDB" id="A0A9Q0NCC0"/>
<dbReference type="Pfam" id="PF12237">
    <property type="entry name" value="PCIF1_WW"/>
    <property type="match status" value="1"/>
</dbReference>
<protein>
    <submittedName>
        <fullName evidence="3">mRNA (2'-O-methyladenosine-N(6)-)-methyltransferase</fullName>
    </submittedName>
</protein>
<dbReference type="PANTHER" id="PTHR21727:SF0">
    <property type="entry name" value="MRNA (2'-O-METHYLADENOSINE-N(6)-)-METHYLTRANSFERASE"/>
    <property type="match status" value="1"/>
</dbReference>
<organism evidence="3 4">
    <name type="scientific">Pseudolycoriella hygida</name>
    <dbReference type="NCBI Taxonomy" id="35572"/>
    <lineage>
        <taxon>Eukaryota</taxon>
        <taxon>Metazoa</taxon>
        <taxon>Ecdysozoa</taxon>
        <taxon>Arthropoda</taxon>
        <taxon>Hexapoda</taxon>
        <taxon>Insecta</taxon>
        <taxon>Pterygota</taxon>
        <taxon>Neoptera</taxon>
        <taxon>Endopterygota</taxon>
        <taxon>Diptera</taxon>
        <taxon>Nematocera</taxon>
        <taxon>Sciaroidea</taxon>
        <taxon>Sciaridae</taxon>
        <taxon>Pseudolycoriella</taxon>
    </lineage>
</organism>
<evidence type="ECO:0000259" key="2">
    <source>
        <dbReference type="PROSITE" id="PS50020"/>
    </source>
</evidence>
<feature type="region of interest" description="Disordered" evidence="1">
    <location>
        <begin position="91"/>
        <end position="133"/>
    </location>
</feature>
<evidence type="ECO:0000313" key="4">
    <source>
        <dbReference type="Proteomes" id="UP001151699"/>
    </source>
</evidence>
<reference evidence="3" key="1">
    <citation type="submission" date="2022-07" db="EMBL/GenBank/DDBJ databases">
        <authorList>
            <person name="Trinca V."/>
            <person name="Uliana J.V.C."/>
            <person name="Torres T.T."/>
            <person name="Ward R.J."/>
            <person name="Monesi N."/>
        </authorList>
    </citation>
    <scope>NUCLEOTIDE SEQUENCE</scope>
    <source>
        <strain evidence="3">HSMRA1968</strain>
        <tissue evidence="3">Whole embryos</tissue>
    </source>
</reference>
<dbReference type="EMBL" id="WJQU01000001">
    <property type="protein sequence ID" value="KAJ6647702.1"/>
    <property type="molecule type" value="Genomic_DNA"/>
</dbReference>
<sequence>RWTLKAVRSKHERYRNNNASTTLTKSPLDISHTPGSVSIYSEELSHELVNQGWRKYWSKRENRPYFWNKVSGESLWEMPSSNRPFDPVTDPLGICNTGQNGPQTPSPSPHTSTLKRRASEDTTSPHNNPNVPPLKKFVLTGPWDLEVPTNVLIVERPPTLLPHPHPEIEAMRGAYIVKLIKTYEDLCMRRQNIKAPRDSFNRWLMERKVIDHGCDPLLPSYCVPEISPSMYREIMNDIPLKIVKPKFTGDARKQLSKYAEAAKHIIESQSAKAESKKIVKWNAEETFQWLRRTVGASYEDFQDRLFHLKRQCEPHLVETVKSNVEALCVKIYHLSAEHSRKIRDRHIQLLKDNGIHEPTLPPAPPVLRKVWCYSVQFCVPSPRVPVVEYTPNRDHMEIKYTHAHMSQPDVQSINLTHLQKLEQLYRYNCYDDKKFDLFIARVWCLLKRYQSFLGNLTTSSQECELTQAALPVSVFECLQRHFGVSFECFASPMNCYFRQYCSAFYDTDSYFGSRGPFLDFRPISGSFQLNPPYCEELIDATLQHIDRLLTDSLEPL</sequence>
<dbReference type="InterPro" id="IPR001202">
    <property type="entry name" value="WW_dom"/>
</dbReference>
<dbReference type="Proteomes" id="UP001151699">
    <property type="component" value="Chromosome A"/>
</dbReference>
<feature type="non-terminal residue" evidence="3">
    <location>
        <position position="556"/>
    </location>
</feature>
<gene>
    <name evidence="3" type="primary">Pcif1</name>
    <name evidence="3" type="ORF">Bhyg_02925</name>
</gene>
<dbReference type="SMART" id="SM00456">
    <property type="entry name" value="WW"/>
    <property type="match status" value="1"/>
</dbReference>
<feature type="domain" description="WW" evidence="2">
    <location>
        <begin position="47"/>
        <end position="81"/>
    </location>
</feature>
<dbReference type="GO" id="GO:0005634">
    <property type="term" value="C:nucleus"/>
    <property type="evidence" value="ECO:0007669"/>
    <property type="project" value="TreeGrafter"/>
</dbReference>
<proteinExistence type="predicted"/>
<comment type="caution">
    <text evidence="3">The sequence shown here is derived from an EMBL/GenBank/DDBJ whole genome shotgun (WGS) entry which is preliminary data.</text>
</comment>
<dbReference type="CDD" id="cd00201">
    <property type="entry name" value="WW"/>
    <property type="match status" value="1"/>
</dbReference>
<dbReference type="GO" id="GO:0016422">
    <property type="term" value="F:mRNA (2'-O-methyladenosine-N6-)-methyltransferase activity"/>
    <property type="evidence" value="ECO:0007669"/>
    <property type="project" value="InterPro"/>
</dbReference>
<name>A0A9Q0NCC0_9DIPT</name>
<dbReference type="PROSITE" id="PS50020">
    <property type="entry name" value="WW_DOMAIN_2"/>
    <property type="match status" value="1"/>
</dbReference>
<accession>A0A9Q0NCC0</accession>
<dbReference type="OrthoDB" id="193787at2759"/>
<evidence type="ECO:0000256" key="1">
    <source>
        <dbReference type="SAM" id="MobiDB-lite"/>
    </source>
</evidence>
<keyword evidence="4" id="KW-1185">Reference proteome</keyword>
<dbReference type="SUPFAM" id="SSF51045">
    <property type="entry name" value="WW domain"/>
    <property type="match status" value="1"/>
</dbReference>